<organism evidence="2 3">
    <name type="scientific">Methylobacterium hispanicum</name>
    <dbReference type="NCBI Taxonomy" id="270350"/>
    <lineage>
        <taxon>Bacteria</taxon>
        <taxon>Pseudomonadati</taxon>
        <taxon>Pseudomonadota</taxon>
        <taxon>Alphaproteobacteria</taxon>
        <taxon>Hyphomicrobiales</taxon>
        <taxon>Methylobacteriaceae</taxon>
        <taxon>Methylobacterium</taxon>
    </lineage>
</organism>
<name>A0AAV4ZRF0_9HYPH</name>
<sequence>MTLGDGEAQEALDAQPHPPRERDQIVPLLDHGKRTRIYAVLSYAFRAQVDAADALRILGESCSRKNQEDKQLGAAAGQLLDRLRQGDAIGEALGRILGRMLSAEEAAILAVLATAPDADPAAMREFHAMEMLLRLREMDLLEDRRTQ</sequence>
<dbReference type="InterPro" id="IPR042094">
    <property type="entry name" value="T2SS_GspF_sf"/>
</dbReference>
<reference evidence="2" key="2">
    <citation type="submission" date="2021-08" db="EMBL/GenBank/DDBJ databases">
        <authorList>
            <person name="Tani A."/>
            <person name="Ola A."/>
            <person name="Ogura Y."/>
            <person name="Katsura K."/>
            <person name="Hayashi T."/>
        </authorList>
    </citation>
    <scope>NUCLEOTIDE SEQUENCE</scope>
    <source>
        <strain evidence="2">DSM 16372</strain>
    </source>
</reference>
<evidence type="ECO:0000313" key="2">
    <source>
        <dbReference type="EMBL" id="GJD90729.1"/>
    </source>
</evidence>
<comment type="caution">
    <text evidence="2">The sequence shown here is derived from an EMBL/GenBank/DDBJ whole genome shotgun (WGS) entry which is preliminary data.</text>
</comment>
<dbReference type="AlphaFoldDB" id="A0AAV4ZRF0"/>
<feature type="region of interest" description="Disordered" evidence="1">
    <location>
        <begin position="1"/>
        <end position="22"/>
    </location>
</feature>
<dbReference type="Gene3D" id="1.20.81.30">
    <property type="entry name" value="Type II secretion system (T2SS), domain F"/>
    <property type="match status" value="1"/>
</dbReference>
<gene>
    <name evidence="2" type="ORF">BHAOGJBA_4271</name>
</gene>
<dbReference type="Proteomes" id="UP001055247">
    <property type="component" value="Unassembled WGS sequence"/>
</dbReference>
<proteinExistence type="predicted"/>
<evidence type="ECO:0000256" key="1">
    <source>
        <dbReference type="SAM" id="MobiDB-lite"/>
    </source>
</evidence>
<keyword evidence="3" id="KW-1185">Reference proteome</keyword>
<reference evidence="2" key="1">
    <citation type="journal article" date="2016" name="Front. Microbiol.">
        <title>Genome Sequence of the Piezophilic, Mesophilic Sulfate-Reducing Bacterium Desulfovibrio indicus J2T.</title>
        <authorList>
            <person name="Cao J."/>
            <person name="Maignien L."/>
            <person name="Shao Z."/>
            <person name="Alain K."/>
            <person name="Jebbar M."/>
        </authorList>
    </citation>
    <scope>NUCLEOTIDE SEQUENCE</scope>
    <source>
        <strain evidence="2">DSM 16372</strain>
    </source>
</reference>
<accession>A0AAV4ZRF0</accession>
<dbReference type="EMBL" id="BPQO01000020">
    <property type="protein sequence ID" value="GJD90729.1"/>
    <property type="molecule type" value="Genomic_DNA"/>
</dbReference>
<protein>
    <submittedName>
        <fullName evidence="2">Uncharacterized protein</fullName>
    </submittedName>
</protein>
<evidence type="ECO:0000313" key="3">
    <source>
        <dbReference type="Proteomes" id="UP001055247"/>
    </source>
</evidence>
<dbReference type="RefSeq" id="WP_238230918.1">
    <property type="nucleotide sequence ID" value="NZ_BPQO01000020.1"/>
</dbReference>